<gene>
    <name evidence="1" type="ORF">RFI_10984</name>
</gene>
<organism evidence="1 2">
    <name type="scientific">Reticulomyxa filosa</name>
    <dbReference type="NCBI Taxonomy" id="46433"/>
    <lineage>
        <taxon>Eukaryota</taxon>
        <taxon>Sar</taxon>
        <taxon>Rhizaria</taxon>
        <taxon>Retaria</taxon>
        <taxon>Foraminifera</taxon>
        <taxon>Monothalamids</taxon>
        <taxon>Reticulomyxidae</taxon>
        <taxon>Reticulomyxa</taxon>
    </lineage>
</organism>
<keyword evidence="2" id="KW-1185">Reference proteome</keyword>
<dbReference type="PANTHER" id="PTHR23244:SF471">
    <property type="entry name" value="GUANINE NUCLEOTIDE-BINDING PROTEIN SUBUNIT BETA 1-RELATED"/>
    <property type="match status" value="1"/>
</dbReference>
<reference evidence="1 2" key="1">
    <citation type="journal article" date="2013" name="Curr. Biol.">
        <title>The Genome of the Foraminiferan Reticulomyxa filosa.</title>
        <authorList>
            <person name="Glockner G."/>
            <person name="Hulsmann N."/>
            <person name="Schleicher M."/>
            <person name="Noegel A.A."/>
            <person name="Eichinger L."/>
            <person name="Gallinger C."/>
            <person name="Pawlowski J."/>
            <person name="Sierra R."/>
            <person name="Euteneuer U."/>
            <person name="Pillet L."/>
            <person name="Moustafa A."/>
            <person name="Platzer M."/>
            <person name="Groth M."/>
            <person name="Szafranski K."/>
            <person name="Schliwa M."/>
        </authorList>
    </citation>
    <scope>NUCLEOTIDE SEQUENCE [LARGE SCALE GENOMIC DNA]</scope>
</reference>
<protein>
    <submittedName>
        <fullName evidence="1">Uncharacterized protein</fullName>
    </submittedName>
</protein>
<dbReference type="InterPro" id="IPR015915">
    <property type="entry name" value="Kelch-typ_b-propeller"/>
</dbReference>
<dbReference type="PANTHER" id="PTHR23244">
    <property type="entry name" value="KELCH REPEAT DOMAIN"/>
    <property type="match status" value="1"/>
</dbReference>
<dbReference type="Proteomes" id="UP000023152">
    <property type="component" value="Unassembled WGS sequence"/>
</dbReference>
<dbReference type="EMBL" id="ASPP01008048">
    <property type="protein sequence ID" value="ETO26155.1"/>
    <property type="molecule type" value="Genomic_DNA"/>
</dbReference>
<dbReference type="SUPFAM" id="SSF50965">
    <property type="entry name" value="Galactose oxidase, central domain"/>
    <property type="match status" value="1"/>
</dbReference>
<sequence length="355" mass="41553">MATYGGWNNEKGFNDLWLINVNKKKQSAQKTPSNFEVEPFHWHKIDLKQLPVRIWHSMECVERRETEPVTKNVSLIIAGGEDEELWLQNDIWIIQWNVDVSWNKCSDWKDLSRWSVLHITDITFSPRYGHTINSFSQTFQSDLFLIVFGGYGGEMEALCDFCLFIFQLFILFICCKDEKNEFSIRSCKNIEPKECLCLTKSNLVTSKCILPNGRFGHTCTAARNEIRPIKSTVQENQQPLLSTLSTVVYIFGGKDLNFERFSDVTCIAFFKLFQKQGRKHKHRSKFDFHKTDCGSILKDLVFFFFFLDLSGPFLRPAQQILVYLVEESFNFSKNVLNLLFHNQYRKNHILFICIV</sequence>
<evidence type="ECO:0000313" key="1">
    <source>
        <dbReference type="EMBL" id="ETO26155.1"/>
    </source>
</evidence>
<proteinExistence type="predicted"/>
<comment type="caution">
    <text evidence="1">The sequence shown here is derived from an EMBL/GenBank/DDBJ whole genome shotgun (WGS) entry which is preliminary data.</text>
</comment>
<evidence type="ECO:0000313" key="2">
    <source>
        <dbReference type="Proteomes" id="UP000023152"/>
    </source>
</evidence>
<accession>X6NIK2</accession>
<name>X6NIK2_RETFI</name>
<dbReference type="AlphaFoldDB" id="X6NIK2"/>
<dbReference type="InterPro" id="IPR011043">
    <property type="entry name" value="Gal_Oxase/kelch_b-propeller"/>
</dbReference>
<dbReference type="Gene3D" id="2.120.10.80">
    <property type="entry name" value="Kelch-type beta propeller"/>
    <property type="match status" value="1"/>
</dbReference>